<evidence type="ECO:0000313" key="2">
    <source>
        <dbReference type="EMBL" id="GKV50835.1"/>
    </source>
</evidence>
<keyword evidence="3" id="KW-1185">Reference proteome</keyword>
<name>A0AAV5MMR1_9ROSI</name>
<comment type="caution">
    <text evidence="2">The sequence shown here is derived from an EMBL/GenBank/DDBJ whole genome shotgun (WGS) entry which is preliminary data.</text>
</comment>
<keyword evidence="1" id="KW-0472">Membrane</keyword>
<proteinExistence type="predicted"/>
<keyword evidence="1" id="KW-1133">Transmembrane helix</keyword>
<feature type="transmembrane region" description="Helical" evidence="1">
    <location>
        <begin position="20"/>
        <end position="39"/>
    </location>
</feature>
<dbReference type="EMBL" id="BPVZ01000399">
    <property type="protein sequence ID" value="GKV50835.1"/>
    <property type="molecule type" value="Genomic_DNA"/>
</dbReference>
<evidence type="ECO:0000313" key="3">
    <source>
        <dbReference type="Proteomes" id="UP001054252"/>
    </source>
</evidence>
<keyword evidence="1" id="KW-0812">Transmembrane</keyword>
<sequence>MMQMFVDDLQRQCIQGNLVYHFRSGLTCKLLLVLGWPTTMMKLKFLSLLFGHHCITFYSLSSMLIFK</sequence>
<organism evidence="2 3">
    <name type="scientific">Rubroshorea leprosula</name>
    <dbReference type="NCBI Taxonomy" id="152421"/>
    <lineage>
        <taxon>Eukaryota</taxon>
        <taxon>Viridiplantae</taxon>
        <taxon>Streptophyta</taxon>
        <taxon>Embryophyta</taxon>
        <taxon>Tracheophyta</taxon>
        <taxon>Spermatophyta</taxon>
        <taxon>Magnoliopsida</taxon>
        <taxon>eudicotyledons</taxon>
        <taxon>Gunneridae</taxon>
        <taxon>Pentapetalae</taxon>
        <taxon>rosids</taxon>
        <taxon>malvids</taxon>
        <taxon>Malvales</taxon>
        <taxon>Dipterocarpaceae</taxon>
        <taxon>Rubroshorea</taxon>
    </lineage>
</organism>
<gene>
    <name evidence="2" type="ORF">SLEP1_g57519</name>
</gene>
<protein>
    <submittedName>
        <fullName evidence="2">Uncharacterized protein</fullName>
    </submittedName>
</protein>
<accession>A0AAV5MMR1</accession>
<evidence type="ECO:0000256" key="1">
    <source>
        <dbReference type="SAM" id="Phobius"/>
    </source>
</evidence>
<dbReference type="Proteomes" id="UP001054252">
    <property type="component" value="Unassembled WGS sequence"/>
</dbReference>
<feature type="transmembrane region" description="Helical" evidence="1">
    <location>
        <begin position="45"/>
        <end position="66"/>
    </location>
</feature>
<reference evidence="2 3" key="1">
    <citation type="journal article" date="2021" name="Commun. Biol.">
        <title>The genome of Shorea leprosula (Dipterocarpaceae) highlights the ecological relevance of drought in aseasonal tropical rainforests.</title>
        <authorList>
            <person name="Ng K.K.S."/>
            <person name="Kobayashi M.J."/>
            <person name="Fawcett J.A."/>
            <person name="Hatakeyama M."/>
            <person name="Paape T."/>
            <person name="Ng C.H."/>
            <person name="Ang C.C."/>
            <person name="Tnah L.H."/>
            <person name="Lee C.T."/>
            <person name="Nishiyama T."/>
            <person name="Sese J."/>
            <person name="O'Brien M.J."/>
            <person name="Copetti D."/>
            <person name="Mohd Noor M.I."/>
            <person name="Ong R.C."/>
            <person name="Putra M."/>
            <person name="Sireger I.Z."/>
            <person name="Indrioko S."/>
            <person name="Kosugi Y."/>
            <person name="Izuno A."/>
            <person name="Isagi Y."/>
            <person name="Lee S.L."/>
            <person name="Shimizu K.K."/>
        </authorList>
    </citation>
    <scope>NUCLEOTIDE SEQUENCE [LARGE SCALE GENOMIC DNA]</scope>
    <source>
        <strain evidence="2">214</strain>
    </source>
</reference>
<dbReference type="AlphaFoldDB" id="A0AAV5MMR1"/>